<dbReference type="EMBL" id="JYDT01000063">
    <property type="protein sequence ID" value="KRY86941.1"/>
    <property type="molecule type" value="Genomic_DNA"/>
</dbReference>
<name>A0A0V1FLQ2_TRIPS</name>
<reference evidence="1 2" key="1">
    <citation type="submission" date="2015-01" db="EMBL/GenBank/DDBJ databases">
        <title>Evolution of Trichinella species and genotypes.</title>
        <authorList>
            <person name="Korhonen P.K."/>
            <person name="Edoardo P."/>
            <person name="Giuseppe L.R."/>
            <person name="Gasser R.B."/>
        </authorList>
    </citation>
    <scope>NUCLEOTIDE SEQUENCE [LARGE SCALE GENOMIC DNA]</scope>
    <source>
        <strain evidence="1">ISS470</strain>
    </source>
</reference>
<evidence type="ECO:0000313" key="1">
    <source>
        <dbReference type="EMBL" id="KRY86941.1"/>
    </source>
</evidence>
<sequence length="81" mass="9552">MVVENKISQKQTKQPIAKIANFLFSTCHLFKLIAQITLRSIAYYYHQSSMRNANVKDNVVFMIINLHAYQIQIFKHRTHSQ</sequence>
<comment type="caution">
    <text evidence="1">The sequence shown here is derived from an EMBL/GenBank/DDBJ whole genome shotgun (WGS) entry which is preliminary data.</text>
</comment>
<accession>A0A0V1FLQ2</accession>
<keyword evidence="2" id="KW-1185">Reference proteome</keyword>
<evidence type="ECO:0000313" key="2">
    <source>
        <dbReference type="Proteomes" id="UP000054995"/>
    </source>
</evidence>
<proteinExistence type="predicted"/>
<dbReference type="Proteomes" id="UP000054995">
    <property type="component" value="Unassembled WGS sequence"/>
</dbReference>
<organism evidence="1 2">
    <name type="scientific">Trichinella pseudospiralis</name>
    <name type="common">Parasitic roundworm</name>
    <dbReference type="NCBI Taxonomy" id="6337"/>
    <lineage>
        <taxon>Eukaryota</taxon>
        <taxon>Metazoa</taxon>
        <taxon>Ecdysozoa</taxon>
        <taxon>Nematoda</taxon>
        <taxon>Enoplea</taxon>
        <taxon>Dorylaimia</taxon>
        <taxon>Trichinellida</taxon>
        <taxon>Trichinellidae</taxon>
        <taxon>Trichinella</taxon>
    </lineage>
</organism>
<gene>
    <name evidence="1" type="ORF">T4D_5159</name>
</gene>
<protein>
    <submittedName>
        <fullName evidence="1">Uncharacterized protein</fullName>
    </submittedName>
</protein>